<sequence length="44" mass="5130">MEEGIVEEEAIGKSRKESRKKKKYRALIPKRTQGIKEISMNILL</sequence>
<protein>
    <submittedName>
        <fullName evidence="2">Uncharacterized protein</fullName>
    </submittedName>
</protein>
<evidence type="ECO:0000256" key="1">
    <source>
        <dbReference type="SAM" id="MobiDB-lite"/>
    </source>
</evidence>
<gene>
    <name evidence="2" type="ORF">MANES_15G175700</name>
</gene>
<accession>A0A2C9UHZ4</accession>
<name>A0A2C9UHZ4_MANES</name>
<dbReference type="EMBL" id="CM004401">
    <property type="protein sequence ID" value="OAY29848.1"/>
    <property type="molecule type" value="Genomic_DNA"/>
</dbReference>
<organism evidence="2">
    <name type="scientific">Manihot esculenta</name>
    <name type="common">Cassava</name>
    <name type="synonym">Jatropha manihot</name>
    <dbReference type="NCBI Taxonomy" id="3983"/>
    <lineage>
        <taxon>Eukaryota</taxon>
        <taxon>Viridiplantae</taxon>
        <taxon>Streptophyta</taxon>
        <taxon>Embryophyta</taxon>
        <taxon>Tracheophyta</taxon>
        <taxon>Spermatophyta</taxon>
        <taxon>Magnoliopsida</taxon>
        <taxon>eudicotyledons</taxon>
        <taxon>Gunneridae</taxon>
        <taxon>Pentapetalae</taxon>
        <taxon>rosids</taxon>
        <taxon>fabids</taxon>
        <taxon>Malpighiales</taxon>
        <taxon>Euphorbiaceae</taxon>
        <taxon>Crotonoideae</taxon>
        <taxon>Manihoteae</taxon>
        <taxon>Manihot</taxon>
    </lineage>
</organism>
<dbReference type="AlphaFoldDB" id="A0A2C9UHZ4"/>
<reference evidence="2" key="1">
    <citation type="submission" date="2016-02" db="EMBL/GenBank/DDBJ databases">
        <title>WGS assembly of Manihot esculenta.</title>
        <authorList>
            <person name="Bredeson J.V."/>
            <person name="Prochnik S.E."/>
            <person name="Lyons J.B."/>
            <person name="Schmutz J."/>
            <person name="Grimwood J."/>
            <person name="Vrebalov J."/>
            <person name="Bart R.S."/>
            <person name="Amuge T."/>
            <person name="Ferguson M.E."/>
            <person name="Green R."/>
            <person name="Putnam N."/>
            <person name="Stites J."/>
            <person name="Rounsley S."/>
            <person name="Rokhsar D.S."/>
        </authorList>
    </citation>
    <scope>NUCLEOTIDE SEQUENCE [LARGE SCALE GENOMIC DNA]</scope>
    <source>
        <tissue evidence="2">Leaf</tissue>
    </source>
</reference>
<feature type="region of interest" description="Disordered" evidence="1">
    <location>
        <begin position="1"/>
        <end position="22"/>
    </location>
</feature>
<proteinExistence type="predicted"/>
<evidence type="ECO:0000313" key="2">
    <source>
        <dbReference type="EMBL" id="OAY29848.1"/>
    </source>
</evidence>